<evidence type="ECO:0000313" key="2">
    <source>
        <dbReference type="Proteomes" id="UP001152795"/>
    </source>
</evidence>
<accession>A0A7D9J1J2</accession>
<dbReference type="InterPro" id="IPR036259">
    <property type="entry name" value="MFS_trans_sf"/>
</dbReference>
<protein>
    <submittedName>
        <fullName evidence="1">Uncharacterized protein</fullName>
    </submittedName>
</protein>
<dbReference type="EMBL" id="CACRXK020010960">
    <property type="protein sequence ID" value="CAB4020450.1"/>
    <property type="molecule type" value="Genomic_DNA"/>
</dbReference>
<comment type="caution">
    <text evidence="1">The sequence shown here is derived from an EMBL/GenBank/DDBJ whole genome shotgun (WGS) entry which is preliminary data.</text>
</comment>
<gene>
    <name evidence="1" type="ORF">PACLA_8A072190</name>
</gene>
<organism evidence="1 2">
    <name type="scientific">Paramuricea clavata</name>
    <name type="common">Red gorgonian</name>
    <name type="synonym">Violescent sea-whip</name>
    <dbReference type="NCBI Taxonomy" id="317549"/>
    <lineage>
        <taxon>Eukaryota</taxon>
        <taxon>Metazoa</taxon>
        <taxon>Cnidaria</taxon>
        <taxon>Anthozoa</taxon>
        <taxon>Octocorallia</taxon>
        <taxon>Malacalcyonacea</taxon>
        <taxon>Plexauridae</taxon>
        <taxon>Paramuricea</taxon>
    </lineage>
</organism>
<dbReference type="PANTHER" id="PTHR20765">
    <property type="entry name" value="SOLUTE CARRIER FAMILY 43 MEMBER 3-RELATED"/>
    <property type="match status" value="1"/>
</dbReference>
<dbReference type="AlphaFoldDB" id="A0A7D9J1J2"/>
<feature type="non-terminal residue" evidence="1">
    <location>
        <position position="349"/>
    </location>
</feature>
<dbReference type="InterPro" id="IPR027197">
    <property type="entry name" value="SLC43A3"/>
</dbReference>
<reference evidence="1" key="1">
    <citation type="submission" date="2020-04" db="EMBL/GenBank/DDBJ databases">
        <authorList>
            <person name="Alioto T."/>
            <person name="Alioto T."/>
            <person name="Gomez Garrido J."/>
        </authorList>
    </citation>
    <scope>NUCLEOTIDE SEQUENCE</scope>
    <source>
        <strain evidence="1">A484AB</strain>
    </source>
</reference>
<sequence length="349" mass="39398">MVPTRKRMEMKELVRWAMERKGPETRSRGRPRKRWVDCVRDDERVCGVLPRRRYTAISVINGAIDSSAIMLLIFKLCYNSGIPFKTIIIVYYSFVFGHGLLFTFTIFPKNLPDSTNTDIGNGRSNEEDSNSSNCNTGLKTDTDGQLKNEKVFIKSGEGRISLLSIIRGPTFIIHTCFVSISTLRSFIFTGTVNTLLKRLTNDKEKVDFYLTILGLIQFTGIVLAFVPGFLLDWYPAGRHRNFSIILSFVLTGLISILVTVGFLIPVLELQIFNFFLYSLLRTFLYSTHSSFIMKNFPLYHAGALVGFSLLISAVVSLSQIPIFALMDGPYKGDPTWVNVGLLVIQILVM</sequence>
<dbReference type="SUPFAM" id="SSF103473">
    <property type="entry name" value="MFS general substrate transporter"/>
    <property type="match status" value="1"/>
</dbReference>
<dbReference type="OrthoDB" id="330047at2759"/>
<proteinExistence type="predicted"/>
<evidence type="ECO:0000313" key="1">
    <source>
        <dbReference type="EMBL" id="CAB4020450.1"/>
    </source>
</evidence>
<dbReference type="Gene3D" id="1.20.1250.20">
    <property type="entry name" value="MFS general substrate transporter like domains"/>
    <property type="match status" value="1"/>
</dbReference>
<name>A0A7D9J1J2_PARCT</name>
<dbReference type="PANTHER" id="PTHR20765:SF1">
    <property type="entry name" value="EQUILIBRATIVE NUCLEOBASE TRANSPORTER 1"/>
    <property type="match status" value="1"/>
</dbReference>
<dbReference type="Proteomes" id="UP001152795">
    <property type="component" value="Unassembled WGS sequence"/>
</dbReference>
<keyword evidence="2" id="KW-1185">Reference proteome</keyword>